<dbReference type="GeneID" id="25322703"/>
<dbReference type="HOGENOM" id="CLU_121514_0_0_1"/>
<dbReference type="OrthoDB" id="529205at2759"/>
<organism evidence="2 3">
    <name type="scientific">Exophiala xenobiotica</name>
    <dbReference type="NCBI Taxonomy" id="348802"/>
    <lineage>
        <taxon>Eukaryota</taxon>
        <taxon>Fungi</taxon>
        <taxon>Dikarya</taxon>
        <taxon>Ascomycota</taxon>
        <taxon>Pezizomycotina</taxon>
        <taxon>Eurotiomycetes</taxon>
        <taxon>Chaetothyriomycetidae</taxon>
        <taxon>Chaetothyriales</taxon>
        <taxon>Herpotrichiellaceae</taxon>
        <taxon>Exophiala</taxon>
    </lineage>
</organism>
<accession>A0A0D2DE73</accession>
<feature type="region of interest" description="Disordered" evidence="1">
    <location>
        <begin position="30"/>
        <end position="117"/>
    </location>
</feature>
<dbReference type="RefSeq" id="XP_013321171.1">
    <property type="nucleotide sequence ID" value="XM_013465717.1"/>
</dbReference>
<gene>
    <name evidence="2" type="ORF">PV05_00795</name>
</gene>
<name>A0A0D2DE73_9EURO</name>
<sequence length="117" mass="13106">MSYLSRSLTPLRATGRAFPSRSVAAFHISSARRGLNEENIHREDRDKHIEHHKSDSLKKAKTGQGEWKPELGSNSEQNVRGDKHNMTMEQMQKLGQQKANEDKNPGGSDSSKGSHQV</sequence>
<evidence type="ECO:0000313" key="3">
    <source>
        <dbReference type="Proteomes" id="UP000054342"/>
    </source>
</evidence>
<dbReference type="EMBL" id="KN847317">
    <property type="protein sequence ID" value="KIW60587.1"/>
    <property type="molecule type" value="Genomic_DNA"/>
</dbReference>
<proteinExistence type="predicted"/>
<feature type="compositionally biased region" description="Basic and acidic residues" evidence="1">
    <location>
        <begin position="34"/>
        <end position="58"/>
    </location>
</feature>
<protein>
    <submittedName>
        <fullName evidence="2">Uncharacterized protein</fullName>
    </submittedName>
</protein>
<feature type="compositionally biased region" description="Polar residues" evidence="1">
    <location>
        <begin position="107"/>
        <end position="117"/>
    </location>
</feature>
<dbReference type="AlphaFoldDB" id="A0A0D2DE73"/>
<keyword evidence="3" id="KW-1185">Reference proteome</keyword>
<dbReference type="Proteomes" id="UP000054342">
    <property type="component" value="Unassembled WGS sequence"/>
</dbReference>
<feature type="compositionally biased region" description="Polar residues" evidence="1">
    <location>
        <begin position="87"/>
        <end position="98"/>
    </location>
</feature>
<evidence type="ECO:0000256" key="1">
    <source>
        <dbReference type="SAM" id="MobiDB-lite"/>
    </source>
</evidence>
<reference evidence="2 3" key="1">
    <citation type="submission" date="2015-01" db="EMBL/GenBank/DDBJ databases">
        <title>The Genome Sequence of Exophiala xenobiotica CBS118157.</title>
        <authorList>
            <consortium name="The Broad Institute Genomics Platform"/>
            <person name="Cuomo C."/>
            <person name="de Hoog S."/>
            <person name="Gorbushina A."/>
            <person name="Stielow B."/>
            <person name="Teixiera M."/>
            <person name="Abouelleil A."/>
            <person name="Chapman S.B."/>
            <person name="Priest M."/>
            <person name="Young S.K."/>
            <person name="Wortman J."/>
            <person name="Nusbaum C."/>
            <person name="Birren B."/>
        </authorList>
    </citation>
    <scope>NUCLEOTIDE SEQUENCE [LARGE SCALE GENOMIC DNA]</scope>
    <source>
        <strain evidence="2 3">CBS 118157</strain>
    </source>
</reference>
<evidence type="ECO:0000313" key="2">
    <source>
        <dbReference type="EMBL" id="KIW60587.1"/>
    </source>
</evidence>